<dbReference type="SUPFAM" id="SSF52833">
    <property type="entry name" value="Thioredoxin-like"/>
    <property type="match status" value="2"/>
</dbReference>
<evidence type="ECO:0000313" key="3">
    <source>
        <dbReference type="EnsemblMetazoa" id="AMEM006237-PA"/>
    </source>
</evidence>
<dbReference type="InterPro" id="IPR052792">
    <property type="entry name" value="Thioredoxin_dom-contain_11"/>
</dbReference>
<dbReference type="InterPro" id="IPR013766">
    <property type="entry name" value="Thioredoxin_domain"/>
</dbReference>
<feature type="region of interest" description="Disordered" evidence="1">
    <location>
        <begin position="1"/>
        <end position="160"/>
    </location>
</feature>
<dbReference type="AlphaFoldDB" id="A0A182UZC2"/>
<name>A0A182UZC2_ANOME</name>
<feature type="domain" description="Thioredoxin" evidence="2">
    <location>
        <begin position="234"/>
        <end position="321"/>
    </location>
</feature>
<feature type="compositionally biased region" description="Pro residues" evidence="1">
    <location>
        <begin position="28"/>
        <end position="38"/>
    </location>
</feature>
<reference evidence="3" key="1">
    <citation type="submission" date="2020-05" db="UniProtKB">
        <authorList>
            <consortium name="EnsemblMetazoa"/>
        </authorList>
    </citation>
    <scope>IDENTIFICATION</scope>
    <source>
        <strain evidence="3">MAF</strain>
    </source>
</reference>
<feature type="compositionally biased region" description="Basic and acidic residues" evidence="1">
    <location>
        <begin position="812"/>
        <end position="825"/>
    </location>
</feature>
<dbReference type="InterPro" id="IPR036249">
    <property type="entry name" value="Thioredoxin-like_sf"/>
</dbReference>
<feature type="region of interest" description="Disordered" evidence="1">
    <location>
        <begin position="522"/>
        <end position="549"/>
    </location>
</feature>
<feature type="compositionally biased region" description="Polar residues" evidence="1">
    <location>
        <begin position="826"/>
        <end position="835"/>
    </location>
</feature>
<accession>A0A182UZC2</accession>
<feature type="compositionally biased region" description="Polar residues" evidence="1">
    <location>
        <begin position="146"/>
        <end position="157"/>
    </location>
</feature>
<feature type="compositionally biased region" description="Low complexity" evidence="1">
    <location>
        <begin position="126"/>
        <end position="139"/>
    </location>
</feature>
<feature type="region of interest" description="Disordered" evidence="1">
    <location>
        <begin position="812"/>
        <end position="855"/>
    </location>
</feature>
<evidence type="ECO:0000256" key="1">
    <source>
        <dbReference type="SAM" id="MobiDB-lite"/>
    </source>
</evidence>
<dbReference type="STRING" id="30066.A0A182UZC2"/>
<feature type="compositionally biased region" description="Polar residues" evidence="1">
    <location>
        <begin position="70"/>
        <end position="80"/>
    </location>
</feature>
<dbReference type="Proteomes" id="UP000075903">
    <property type="component" value="Unassembled WGS sequence"/>
</dbReference>
<dbReference type="PANTHER" id="PTHR46497:SF1">
    <property type="entry name" value="THIOREDOXIN DOMAIN-CONTAINING PROTEIN 11"/>
    <property type="match status" value="1"/>
</dbReference>
<dbReference type="VEuPathDB" id="VectorBase:AMEM006237"/>
<dbReference type="GeneID" id="121597309"/>
<evidence type="ECO:0000259" key="2">
    <source>
        <dbReference type="Pfam" id="PF00085"/>
    </source>
</evidence>
<dbReference type="Gene3D" id="3.40.30.10">
    <property type="entry name" value="Glutaredoxin"/>
    <property type="match status" value="3"/>
</dbReference>
<dbReference type="EnsemblMetazoa" id="AMEM006237-RA">
    <property type="protein sequence ID" value="AMEM006237-PA"/>
    <property type="gene ID" value="AMEM006237"/>
</dbReference>
<proteinExistence type="predicted"/>
<feature type="domain" description="Thioredoxin" evidence="2">
    <location>
        <begin position="861"/>
        <end position="946"/>
    </location>
</feature>
<dbReference type="RefSeq" id="XP_041778908.1">
    <property type="nucleotide sequence ID" value="XM_041922974.1"/>
</dbReference>
<dbReference type="Pfam" id="PF00085">
    <property type="entry name" value="Thioredoxin"/>
    <property type="match status" value="2"/>
</dbReference>
<dbReference type="PANTHER" id="PTHR46497">
    <property type="entry name" value="THIOREDOXIN DOMAIN-CONTAINING PROTEIN 11"/>
    <property type="match status" value="1"/>
</dbReference>
<protein>
    <recommendedName>
        <fullName evidence="2">Thioredoxin domain-containing protein</fullName>
    </recommendedName>
</protein>
<keyword evidence="4" id="KW-1185">Reference proteome</keyword>
<feature type="compositionally biased region" description="Polar residues" evidence="1">
    <location>
        <begin position="1"/>
        <end position="20"/>
    </location>
</feature>
<sequence>MNALTSDHPSAEDCSSSNFQEAARRRPPLPPPPPPPAPFATSSSSPPPSSTLSLAVANNPTQHNHHHQHSASQLRRQQFPSAGRKAQPRQRGAASGPSASPERQQPHDDNPAGSGTTAASVVTDRPPAAGNGNVAATATDPKFEQPSDNGGQLSGGHTTVDEKTRRYNRISMIIIYGREALCILALILTTYATIQNSPPKVSKAPPAVPFFAKGSLVSDWPTGALGTTQTRVSVSELSLVLYYAPWCAESQYARHAYEQVAQLYYREAHFAAINCWQPGGECRQRYTKVQSWPVLMAYQPSGLAVQYHEAWTTAALSRFVQSLMLPLHRFASPGDLMDHMTGKDAVVVAFLDVGLDSKIYQRYYQASLKWLEKDPFQEVSFGVVTGESAQMFGVEMVPSIRLYLWNETIEYEGNSPRWTPQDLNAWIQKQLHVVSLWVSPPGNIKSFTLDPYFRQGPALILFTPRPLYEDSCDAYMMLRQLSMQYYNCPGDAWILEMAREYIAEQRAANVARYEQKREHCARVLGRHPSQDDEDDDESSPGNRRNRCKDGFKSTVSVSFVNVLNTSKFVDGKPVGGGKPSSAGEYCDIAPAMDCAKHEECGAFGPEGPRKPSLMWQSRDACTGRRHNEAESGYDQEQSSATSMIDAEHDYRGPKLLTRQRVRRQCELLQLAEAEKTNVFFTEPERQNESMDYYAAIGGLSCKSNKTLTFLSMDSNLYHAFGERLGVDVLNEPNRTVAFIVDHTDESAYALRDPINLHTLSKFVHDYYNRSVQRFLRSKATTYAHTHAFNADRYVEQERGYLEMHRKALAEARAKAEAESKQRKQTVEATNKQTKAGSKPEPTPTSPPPERAHTAAPTYRRVREITSSNFQRTVLESNRTVVVSFYSAQCAFCYIQAHHLLTVSHMLRHQPGLWFVRIDGELNDLPWEYTMDVFPSLIIFPRGRKADSRIFPETLQINVPNLIGFILSNLTPAERLHANFLLCSDVNAASRTGCLVMLKRELSDGIRLSLLDWRRATDNACERDRIVRRLQLLKQAYLGTLRCLSHSCDLTQLANERKRIFQLWTEPSCSRLL</sequence>
<dbReference type="VEuPathDB" id="VectorBase:AMEM21_003375"/>
<dbReference type="KEGG" id="amer:121597309"/>
<organism evidence="3 4">
    <name type="scientific">Anopheles merus</name>
    <name type="common">Mosquito</name>
    <dbReference type="NCBI Taxonomy" id="30066"/>
    <lineage>
        <taxon>Eukaryota</taxon>
        <taxon>Metazoa</taxon>
        <taxon>Ecdysozoa</taxon>
        <taxon>Arthropoda</taxon>
        <taxon>Hexapoda</taxon>
        <taxon>Insecta</taxon>
        <taxon>Pterygota</taxon>
        <taxon>Neoptera</taxon>
        <taxon>Endopterygota</taxon>
        <taxon>Diptera</taxon>
        <taxon>Nematocera</taxon>
        <taxon>Culicoidea</taxon>
        <taxon>Culicidae</taxon>
        <taxon>Anophelinae</taxon>
        <taxon>Anopheles</taxon>
    </lineage>
</organism>
<evidence type="ECO:0000313" key="4">
    <source>
        <dbReference type="Proteomes" id="UP000075903"/>
    </source>
</evidence>
<feature type="compositionally biased region" description="Low complexity" evidence="1">
    <location>
        <begin position="39"/>
        <end position="55"/>
    </location>
</feature>